<dbReference type="Pfam" id="PF01381">
    <property type="entry name" value="HTH_3"/>
    <property type="match status" value="1"/>
</dbReference>
<accession>A0ABU5S228</accession>
<evidence type="ECO:0000313" key="4">
    <source>
        <dbReference type="Proteomes" id="UP001303899"/>
    </source>
</evidence>
<dbReference type="CDD" id="cd00093">
    <property type="entry name" value="HTH_XRE"/>
    <property type="match status" value="1"/>
</dbReference>
<feature type="domain" description="HTH cro/C1-type" evidence="2">
    <location>
        <begin position="9"/>
        <end position="63"/>
    </location>
</feature>
<comment type="caution">
    <text evidence="3">The sequence shown here is derived from an EMBL/GenBank/DDBJ whole genome shotgun (WGS) entry which is preliminary data.</text>
</comment>
<dbReference type="InterPro" id="IPR001387">
    <property type="entry name" value="Cro/C1-type_HTH"/>
</dbReference>
<proteinExistence type="predicted"/>
<dbReference type="PROSITE" id="PS50943">
    <property type="entry name" value="HTH_CROC1"/>
    <property type="match status" value="1"/>
</dbReference>
<evidence type="ECO:0000313" key="3">
    <source>
        <dbReference type="EMBL" id="MEA5402552.1"/>
    </source>
</evidence>
<dbReference type="PANTHER" id="PTHR46558:SF4">
    <property type="entry name" value="DNA-BIDING PHAGE PROTEIN"/>
    <property type="match status" value="1"/>
</dbReference>
<dbReference type="Gene3D" id="1.10.260.40">
    <property type="entry name" value="lambda repressor-like DNA-binding domains"/>
    <property type="match status" value="1"/>
</dbReference>
<dbReference type="Proteomes" id="UP001303899">
    <property type="component" value="Unassembled WGS sequence"/>
</dbReference>
<dbReference type="RefSeq" id="WP_323327199.1">
    <property type="nucleotide sequence ID" value="NZ_JAYGIL010000006.1"/>
</dbReference>
<dbReference type="InterPro" id="IPR010982">
    <property type="entry name" value="Lambda_DNA-bd_dom_sf"/>
</dbReference>
<organism evidence="3 4">
    <name type="scientific">Arcicella gelida</name>
    <dbReference type="NCBI Taxonomy" id="2984195"/>
    <lineage>
        <taxon>Bacteria</taxon>
        <taxon>Pseudomonadati</taxon>
        <taxon>Bacteroidota</taxon>
        <taxon>Cytophagia</taxon>
        <taxon>Cytophagales</taxon>
        <taxon>Flectobacillaceae</taxon>
        <taxon>Arcicella</taxon>
    </lineage>
</organism>
<keyword evidence="4" id="KW-1185">Reference proteome</keyword>
<dbReference type="SUPFAM" id="SSF47413">
    <property type="entry name" value="lambda repressor-like DNA-binding domains"/>
    <property type="match status" value="1"/>
</dbReference>
<evidence type="ECO:0000259" key="2">
    <source>
        <dbReference type="PROSITE" id="PS50943"/>
    </source>
</evidence>
<sequence length="128" mass="15037">MEKHFLLNIKRIRTEKGISQQEMADKLGFAQNNYSKIERGIVELTVNRLYEIAEILNVSIFEILIEEKAFKGQSNLDTETQQLKEKYNYLESKLENFTLIMDELKERLNTFKKVDSDKKGTTDSQINQ</sequence>
<evidence type="ECO:0000256" key="1">
    <source>
        <dbReference type="ARBA" id="ARBA00023125"/>
    </source>
</evidence>
<dbReference type="EMBL" id="JAYGIL010000006">
    <property type="protein sequence ID" value="MEA5402552.1"/>
    <property type="molecule type" value="Genomic_DNA"/>
</dbReference>
<reference evidence="3 4" key="1">
    <citation type="submission" date="2023-12" db="EMBL/GenBank/DDBJ databases">
        <title>Novel species of the genus Arcicella isolated from rivers.</title>
        <authorList>
            <person name="Lu H."/>
        </authorList>
    </citation>
    <scope>NUCLEOTIDE SEQUENCE [LARGE SCALE GENOMIC DNA]</scope>
    <source>
        <strain evidence="3 4">DC2W</strain>
    </source>
</reference>
<dbReference type="SMART" id="SM00530">
    <property type="entry name" value="HTH_XRE"/>
    <property type="match status" value="1"/>
</dbReference>
<protein>
    <submittedName>
        <fullName evidence="3">Helix-turn-helix transcriptional regulator</fullName>
    </submittedName>
</protein>
<keyword evidence="1" id="KW-0238">DNA-binding</keyword>
<name>A0ABU5S228_9BACT</name>
<dbReference type="PANTHER" id="PTHR46558">
    <property type="entry name" value="TRACRIPTIONAL REGULATORY PROTEIN-RELATED-RELATED"/>
    <property type="match status" value="1"/>
</dbReference>
<gene>
    <name evidence="3" type="ORF">VB776_06480</name>
</gene>